<dbReference type="PANTHER" id="PTHR36503:SF1">
    <property type="entry name" value="BLR2520 PROTEIN"/>
    <property type="match status" value="1"/>
</dbReference>
<dbReference type="CDD" id="cd07251">
    <property type="entry name" value="VOC_like"/>
    <property type="match status" value="1"/>
</dbReference>
<evidence type="ECO:0000313" key="3">
    <source>
        <dbReference type="Proteomes" id="UP000616595"/>
    </source>
</evidence>
<dbReference type="InterPro" id="IPR004360">
    <property type="entry name" value="Glyas_Fos-R_dOase_dom"/>
</dbReference>
<sequence>MNRINIICMGVSDMARSICFYRDGLGFETDEMADNPTVIFFNTTGTKFELYPLILLAEDINPNNPPPLSNGFAGITLAINVKEKKEVDETIKMAKAAGATIVKEPTNVFWGGYHAYFSDPDGYYWEVAWGPDFQYDEQNMLIF</sequence>
<reference evidence="2" key="1">
    <citation type="submission" date="2019-10" db="EMBL/GenBank/DDBJ databases">
        <authorList>
            <person name="Ross D.E."/>
            <person name="Gulliver D."/>
        </authorList>
    </citation>
    <scope>NUCLEOTIDE SEQUENCE</scope>
    <source>
        <strain evidence="2">DER-2019</strain>
    </source>
</reference>
<reference evidence="2" key="2">
    <citation type="submission" date="2020-10" db="EMBL/GenBank/DDBJ databases">
        <title>Comparative genomics of the Acetobacterium genus.</title>
        <authorList>
            <person name="Marshall C."/>
            <person name="May H."/>
            <person name="Norman S."/>
        </authorList>
    </citation>
    <scope>NUCLEOTIDE SEQUENCE</scope>
    <source>
        <strain evidence="2">DER-2019</strain>
    </source>
</reference>
<protein>
    <submittedName>
        <fullName evidence="2">VOC family protein</fullName>
    </submittedName>
</protein>
<evidence type="ECO:0000313" key="2">
    <source>
        <dbReference type="EMBL" id="MBC3887410.1"/>
    </source>
</evidence>
<dbReference type="Pfam" id="PF00903">
    <property type="entry name" value="Glyoxalase"/>
    <property type="match status" value="1"/>
</dbReference>
<dbReference type="Proteomes" id="UP000616595">
    <property type="component" value="Unassembled WGS sequence"/>
</dbReference>
<dbReference type="AlphaFoldDB" id="A0A923HUC4"/>
<dbReference type="RefSeq" id="WP_148566029.1">
    <property type="nucleotide sequence ID" value="NZ_RXYA01000002.1"/>
</dbReference>
<dbReference type="Gene3D" id="3.10.180.10">
    <property type="entry name" value="2,3-Dihydroxybiphenyl 1,2-Dioxygenase, domain 1"/>
    <property type="match status" value="1"/>
</dbReference>
<dbReference type="PROSITE" id="PS51819">
    <property type="entry name" value="VOC"/>
    <property type="match status" value="1"/>
</dbReference>
<gene>
    <name evidence="2" type="ORF">GH810_03685</name>
</gene>
<dbReference type="InterPro" id="IPR029068">
    <property type="entry name" value="Glyas_Bleomycin-R_OHBP_Dase"/>
</dbReference>
<dbReference type="OrthoDB" id="9815599at2"/>
<dbReference type="PANTHER" id="PTHR36503">
    <property type="entry name" value="BLR2520 PROTEIN"/>
    <property type="match status" value="1"/>
</dbReference>
<accession>A0A923HUC4</accession>
<dbReference type="InterPro" id="IPR037523">
    <property type="entry name" value="VOC_core"/>
</dbReference>
<organism evidence="2 3">
    <name type="scientific">Acetobacterium paludosum</name>
    <dbReference type="NCBI Taxonomy" id="52693"/>
    <lineage>
        <taxon>Bacteria</taxon>
        <taxon>Bacillati</taxon>
        <taxon>Bacillota</taxon>
        <taxon>Clostridia</taxon>
        <taxon>Eubacteriales</taxon>
        <taxon>Eubacteriaceae</taxon>
        <taxon>Acetobacterium</taxon>
    </lineage>
</organism>
<keyword evidence="3" id="KW-1185">Reference proteome</keyword>
<evidence type="ECO:0000259" key="1">
    <source>
        <dbReference type="PROSITE" id="PS51819"/>
    </source>
</evidence>
<proteinExistence type="predicted"/>
<dbReference type="SUPFAM" id="SSF54593">
    <property type="entry name" value="Glyoxalase/Bleomycin resistance protein/Dihydroxybiphenyl dioxygenase"/>
    <property type="match status" value="1"/>
</dbReference>
<dbReference type="EMBL" id="WJBD01000003">
    <property type="protein sequence ID" value="MBC3887410.1"/>
    <property type="molecule type" value="Genomic_DNA"/>
</dbReference>
<name>A0A923HUC4_9FIRM</name>
<feature type="domain" description="VOC" evidence="1">
    <location>
        <begin position="3"/>
        <end position="130"/>
    </location>
</feature>
<comment type="caution">
    <text evidence="2">The sequence shown here is derived from an EMBL/GenBank/DDBJ whole genome shotgun (WGS) entry which is preliminary data.</text>
</comment>